<evidence type="ECO:0000313" key="1">
    <source>
        <dbReference type="EMBL" id="KAI9919330.1"/>
    </source>
</evidence>
<sequence length="65" mass="7197">MDFAKKRRNLIMALAALLSIMAGTMVVIFLAVAAPAGRMAFFTFLFYIVPLLSRRSSRPHSGCTF</sequence>
<name>A0ACC0WKD1_9STRA</name>
<protein>
    <submittedName>
        <fullName evidence="1">Uncharacterized protein</fullName>
    </submittedName>
</protein>
<gene>
    <name evidence="1" type="ORF">PsorP6_017735</name>
</gene>
<accession>A0ACC0WKD1</accession>
<reference evidence="1 2" key="1">
    <citation type="journal article" date="2022" name="bioRxiv">
        <title>The genome of the oomycete Peronosclerospora sorghi, a cosmopolitan pathogen of maize and sorghum, is inflated with dispersed pseudogenes.</title>
        <authorList>
            <person name="Fletcher K."/>
            <person name="Martin F."/>
            <person name="Isakeit T."/>
            <person name="Cavanaugh K."/>
            <person name="Magill C."/>
            <person name="Michelmore R."/>
        </authorList>
    </citation>
    <scope>NUCLEOTIDE SEQUENCE [LARGE SCALE GENOMIC DNA]</scope>
    <source>
        <strain evidence="1">P6</strain>
    </source>
</reference>
<dbReference type="Proteomes" id="UP001163321">
    <property type="component" value="Chromosome 11"/>
</dbReference>
<organism evidence="1 2">
    <name type="scientific">Peronosclerospora sorghi</name>
    <dbReference type="NCBI Taxonomy" id="230839"/>
    <lineage>
        <taxon>Eukaryota</taxon>
        <taxon>Sar</taxon>
        <taxon>Stramenopiles</taxon>
        <taxon>Oomycota</taxon>
        <taxon>Peronosporomycetes</taxon>
        <taxon>Peronosporales</taxon>
        <taxon>Peronosporaceae</taxon>
        <taxon>Peronosclerospora</taxon>
    </lineage>
</organism>
<proteinExistence type="predicted"/>
<evidence type="ECO:0000313" key="2">
    <source>
        <dbReference type="Proteomes" id="UP001163321"/>
    </source>
</evidence>
<comment type="caution">
    <text evidence="1">The sequence shown here is derived from an EMBL/GenBank/DDBJ whole genome shotgun (WGS) entry which is preliminary data.</text>
</comment>
<keyword evidence="2" id="KW-1185">Reference proteome</keyword>
<dbReference type="EMBL" id="CM047590">
    <property type="protein sequence ID" value="KAI9919330.1"/>
    <property type="molecule type" value="Genomic_DNA"/>
</dbReference>